<dbReference type="RefSeq" id="WP_004565673.1">
    <property type="nucleotide sequence ID" value="NZ_CP046315.1"/>
</dbReference>
<protein>
    <submittedName>
        <fullName evidence="2">Uncharacterized protein</fullName>
    </submittedName>
</protein>
<proteinExistence type="predicted"/>
<name>A0A857A4X2_9ACTO</name>
<evidence type="ECO:0000313" key="2">
    <source>
        <dbReference type="EMBL" id="QGS10280.1"/>
    </source>
</evidence>
<feature type="compositionally biased region" description="Gly residues" evidence="1">
    <location>
        <begin position="441"/>
        <end position="457"/>
    </location>
</feature>
<feature type="compositionally biased region" description="Basic and acidic residues" evidence="1">
    <location>
        <begin position="496"/>
        <end position="515"/>
    </location>
</feature>
<gene>
    <name evidence="2" type="ORF">FOC40_01895</name>
</gene>
<dbReference type="AlphaFoldDB" id="A0A857A4X2"/>
<evidence type="ECO:0000256" key="1">
    <source>
        <dbReference type="SAM" id="MobiDB-lite"/>
    </source>
</evidence>
<dbReference type="Proteomes" id="UP000424490">
    <property type="component" value="Chromosome"/>
</dbReference>
<organism evidence="2 3">
    <name type="scientific">Schaalia odontolytica</name>
    <dbReference type="NCBI Taxonomy" id="1660"/>
    <lineage>
        <taxon>Bacteria</taxon>
        <taxon>Bacillati</taxon>
        <taxon>Actinomycetota</taxon>
        <taxon>Actinomycetes</taxon>
        <taxon>Actinomycetales</taxon>
        <taxon>Actinomycetaceae</taxon>
        <taxon>Schaalia</taxon>
    </lineage>
</organism>
<accession>A0A857A4X2</accession>
<evidence type="ECO:0000313" key="3">
    <source>
        <dbReference type="Proteomes" id="UP000424490"/>
    </source>
</evidence>
<sequence>MVSSPMYDRLMKFVEGVEESRKLSGYDSEHSAIIAGMGMMSARVSHFKEYQGFEGQTGEAIDGWIDRTQQRYNSERQGYVTGTEHYVEGRRLLVHAAEDAKLLSPTLLDKATEAMRGLAQVVIPVTKHMGPFGETINTIATTGAAYVDAIEAQANAQREAAATAILQRVNDEAQKLADQLQAHTQRVEEFTTGLTNVEIPPTNGPSSPSVSDQLNQGNMWVSPHEAGVYGASRDDDYGRSDLRGQGSGLYADGYDEGGPIDSRVMSSKRIPNQYISEGELGSRLNPVTDPQDLMDIDLLHTRVNGDRHANGVIGGHTPASPVDRDHPLWRLNGGPASESSTAGRLGGAGILGAGALGLRGSARMGSATSSMGRAGGAGVGGSAASAALRTGSYSGAGFSKYTPPAPAGATGAGANGTSGVTGMSGTPGGANGAGSSAAGGRTQGAGGFMGAGGAGAGGKKDEKKAQRRRYTPFRFEDDEDELPEGYVNPLSQTYGSDKDLSPAPRKDDGWDPRQW</sequence>
<dbReference type="EMBL" id="CP046315">
    <property type="protein sequence ID" value="QGS10280.1"/>
    <property type="molecule type" value="Genomic_DNA"/>
</dbReference>
<reference evidence="2 3" key="1">
    <citation type="submission" date="2019-11" db="EMBL/GenBank/DDBJ databases">
        <title>FDA dAtabase for Regulatory Grade micrObial Sequences (FDA-ARGOS): Supporting development and validation of Infectious Disease Dx tests.</title>
        <authorList>
            <person name="Stonesifer R."/>
            <person name="Tallon L."/>
            <person name="Sadzewicz L."/>
            <person name="Vavikolanu K."/>
            <person name="Mehta A."/>
            <person name="Aluvathingal J."/>
            <person name="Nadendla S."/>
            <person name="Myers T."/>
            <person name="Yan Y."/>
            <person name="Sichtig H."/>
        </authorList>
    </citation>
    <scope>NUCLEOTIDE SEQUENCE [LARGE SCALE GENOMIC DNA]</scope>
    <source>
        <strain evidence="2 3">FDAARGOS_732</strain>
    </source>
</reference>
<feature type="region of interest" description="Disordered" evidence="1">
    <location>
        <begin position="418"/>
        <end position="515"/>
    </location>
</feature>